<comment type="caution">
    <text evidence="2">The sequence shown here is derived from an EMBL/GenBank/DDBJ whole genome shotgun (WGS) entry which is preliminary data.</text>
</comment>
<gene>
    <name evidence="2" type="ORF">P9847_12190</name>
</gene>
<dbReference type="Pfam" id="PF13785">
    <property type="entry name" value="DUF4178"/>
    <property type="match status" value="1"/>
</dbReference>
<protein>
    <submittedName>
        <fullName evidence="2">DUF4178 domain-containing protein</fullName>
    </submittedName>
</protein>
<evidence type="ECO:0000313" key="3">
    <source>
        <dbReference type="Proteomes" id="UP001343257"/>
    </source>
</evidence>
<organism evidence="2 3">
    <name type="scientific">Paenibacillus chibensis</name>
    <dbReference type="NCBI Taxonomy" id="59846"/>
    <lineage>
        <taxon>Bacteria</taxon>
        <taxon>Bacillati</taxon>
        <taxon>Bacillota</taxon>
        <taxon>Bacilli</taxon>
        <taxon>Bacillales</taxon>
        <taxon>Paenibacillaceae</taxon>
        <taxon>Paenibacillus</taxon>
    </lineage>
</organism>
<dbReference type="Proteomes" id="UP001343257">
    <property type="component" value="Unassembled WGS sequence"/>
</dbReference>
<proteinExistence type="predicted"/>
<keyword evidence="3" id="KW-1185">Reference proteome</keyword>
<feature type="domain" description="DUF4178" evidence="1">
    <location>
        <begin position="28"/>
        <end position="157"/>
    </location>
</feature>
<dbReference type="EMBL" id="JARTLD010000030">
    <property type="protein sequence ID" value="MED5018062.1"/>
    <property type="molecule type" value="Genomic_DNA"/>
</dbReference>
<dbReference type="InterPro" id="IPR025235">
    <property type="entry name" value="DUF4178"/>
</dbReference>
<reference evidence="2 3" key="1">
    <citation type="submission" date="2023-03" db="EMBL/GenBank/DDBJ databases">
        <title>Bacillus Genome Sequencing.</title>
        <authorList>
            <person name="Dunlap C."/>
        </authorList>
    </citation>
    <scope>NUCLEOTIDE SEQUENCE [LARGE SCALE GENOMIC DNA]</scope>
    <source>
        <strain evidence="2 3">NRS-52</strain>
    </source>
</reference>
<sequence>MGVLKRIGNLFAKPEPPKKEKSMLALMPGDICEVSLVTYEVTGRVHNRGRNAVVLTLQDGNTIMYLHIEERETLQYALYSPLDGRLDNPSEVPTELDLDDRTFYLEEEYEGHVLVNGKTPFLQGGEQHVWQYQSDDYRLVRIEWQNGRFMLYEGEKVLTGDVKVIRANHA</sequence>
<name>A0ABU6PT44_9BACL</name>
<evidence type="ECO:0000313" key="2">
    <source>
        <dbReference type="EMBL" id="MED5018062.1"/>
    </source>
</evidence>
<accession>A0ABU6PT44</accession>
<dbReference type="RefSeq" id="WP_328278160.1">
    <property type="nucleotide sequence ID" value="NZ_JARTLD010000030.1"/>
</dbReference>
<evidence type="ECO:0000259" key="1">
    <source>
        <dbReference type="Pfam" id="PF13785"/>
    </source>
</evidence>